<comment type="caution">
    <text evidence="1">The sequence shown here is derived from an EMBL/GenBank/DDBJ whole genome shotgun (WGS) entry which is preliminary data.</text>
</comment>
<name>A0AA88JBS1_FICCA</name>
<dbReference type="EMBL" id="BTGU01000545">
    <property type="protein sequence ID" value="GMN68060.1"/>
    <property type="molecule type" value="Genomic_DNA"/>
</dbReference>
<accession>A0AA88JBS1</accession>
<sequence>MVATASSHSLSLLLCLRNGESEPFIHSPSDYVFRQWEAEDPVAWRVESVCSAGKMTLLSFSRATADRSQPLVAGVKNLTGDLFSFHSLTILPHNFTFAVYRHTG</sequence>
<dbReference type="AlphaFoldDB" id="A0AA88JBS1"/>
<protein>
    <submittedName>
        <fullName evidence="1">Uncharacterized protein</fullName>
    </submittedName>
</protein>
<gene>
    <name evidence="1" type="ORF">TIFTF001_037114</name>
</gene>
<keyword evidence="2" id="KW-1185">Reference proteome</keyword>
<evidence type="ECO:0000313" key="1">
    <source>
        <dbReference type="EMBL" id="GMN68060.1"/>
    </source>
</evidence>
<reference evidence="1" key="1">
    <citation type="submission" date="2023-07" db="EMBL/GenBank/DDBJ databases">
        <title>draft genome sequence of fig (Ficus carica).</title>
        <authorList>
            <person name="Takahashi T."/>
            <person name="Nishimura K."/>
        </authorList>
    </citation>
    <scope>NUCLEOTIDE SEQUENCE</scope>
</reference>
<organism evidence="1 2">
    <name type="scientific">Ficus carica</name>
    <name type="common">Common fig</name>
    <dbReference type="NCBI Taxonomy" id="3494"/>
    <lineage>
        <taxon>Eukaryota</taxon>
        <taxon>Viridiplantae</taxon>
        <taxon>Streptophyta</taxon>
        <taxon>Embryophyta</taxon>
        <taxon>Tracheophyta</taxon>
        <taxon>Spermatophyta</taxon>
        <taxon>Magnoliopsida</taxon>
        <taxon>eudicotyledons</taxon>
        <taxon>Gunneridae</taxon>
        <taxon>Pentapetalae</taxon>
        <taxon>rosids</taxon>
        <taxon>fabids</taxon>
        <taxon>Rosales</taxon>
        <taxon>Moraceae</taxon>
        <taxon>Ficeae</taxon>
        <taxon>Ficus</taxon>
    </lineage>
</organism>
<evidence type="ECO:0000313" key="2">
    <source>
        <dbReference type="Proteomes" id="UP001187192"/>
    </source>
</evidence>
<proteinExistence type="predicted"/>
<dbReference type="Proteomes" id="UP001187192">
    <property type="component" value="Unassembled WGS sequence"/>
</dbReference>